<evidence type="ECO:0000313" key="4">
    <source>
        <dbReference type="Proteomes" id="UP000249902"/>
    </source>
</evidence>
<keyword evidence="3" id="KW-1185">Reference proteome</keyword>
<dbReference type="AlphaFoldDB" id="A0AAX2IE67"/>
<dbReference type="RefSeq" id="WP_002682195.1">
    <property type="nucleotide sequence ID" value="NZ_CP022385.1"/>
</dbReference>
<reference evidence="2 4" key="3">
    <citation type="submission" date="2018-06" db="EMBL/GenBank/DDBJ databases">
        <authorList>
            <consortium name="Pathogen Informatics"/>
            <person name="Doyle S."/>
        </authorList>
    </citation>
    <scope>NUCLEOTIDE SEQUENCE [LARGE SCALE GENOMIC DNA]</scope>
    <source>
        <strain evidence="2 4">NCTC11653</strain>
    </source>
</reference>
<gene>
    <name evidence="1" type="ORF">CGC55_00925</name>
    <name evidence="2" type="ORF">NCTC11653_02443</name>
</gene>
<accession>A0AAX2IE67</accession>
<organism evidence="2 4">
    <name type="scientific">Capnocytophaga sputigena</name>
    <dbReference type="NCBI Taxonomy" id="1019"/>
    <lineage>
        <taxon>Bacteria</taxon>
        <taxon>Pseudomonadati</taxon>
        <taxon>Bacteroidota</taxon>
        <taxon>Flavobacteriia</taxon>
        <taxon>Flavobacteriales</taxon>
        <taxon>Flavobacteriaceae</taxon>
        <taxon>Capnocytophaga</taxon>
    </lineage>
</organism>
<dbReference type="Proteomes" id="UP000217301">
    <property type="component" value="Chromosome"/>
</dbReference>
<evidence type="ECO:0000313" key="2">
    <source>
        <dbReference type="EMBL" id="SQA76518.1"/>
    </source>
</evidence>
<dbReference type="EMBL" id="UAVP01000011">
    <property type="protein sequence ID" value="SQA76518.1"/>
    <property type="molecule type" value="Genomic_DNA"/>
</dbReference>
<name>A0AAX2IE67_CAPSP</name>
<dbReference type="Proteomes" id="UP000249902">
    <property type="component" value="Unassembled WGS sequence"/>
</dbReference>
<protein>
    <recommendedName>
        <fullName evidence="5">Lipoprotein</fullName>
    </recommendedName>
</protein>
<reference evidence="1" key="1">
    <citation type="journal article" date="2017" name="Genome Announc.">
        <title>Twelve Complete Reference Genomes of Clinical Isolates in the Capnocytophaga Genus.</title>
        <authorList>
            <person name="Villarma A."/>
            <person name="Gulvik C.A."/>
            <person name="Rowe L.A."/>
            <person name="Sheth M."/>
            <person name="Juieng P."/>
            <person name="Nicholson A.C."/>
            <person name="Loparev V.N."/>
            <person name="McQuiston J.R."/>
        </authorList>
    </citation>
    <scope>NUCLEOTIDE SEQUENCE</scope>
    <source>
        <strain evidence="1">KC1668</strain>
    </source>
</reference>
<sequence>MKNKIVYTISFILLLLFVCCRTGKEDRKNVRFMNYLISRGIDPDTVKVFSRYYEDHFEYLQEQERQKLLKNPYVKINKVYFYNYGEMNLVLFSDDGEMYRNKFTINNRFMDIIGDTLVRIKQPIELWSYADFKLVDSVLYTLTKERAPYKEWYQTTSYFFKNDSIIADKTYKSNWSYEKKKIATTHKAYNIRMVCKPTLEVEEKFRTIEGHKIKHYIVTGEFLLK</sequence>
<evidence type="ECO:0000313" key="1">
    <source>
        <dbReference type="EMBL" id="ATA83149.1"/>
    </source>
</evidence>
<reference evidence="3" key="2">
    <citation type="submission" date="2017-06" db="EMBL/GenBank/DDBJ databases">
        <title>Capnocytophaga spp. assemblies.</title>
        <authorList>
            <person name="Gulvik C.A."/>
        </authorList>
    </citation>
    <scope>NUCLEOTIDE SEQUENCE [LARGE SCALE GENOMIC DNA]</scope>
    <source>
        <strain evidence="3">KC1668</strain>
    </source>
</reference>
<dbReference type="EMBL" id="CP022385">
    <property type="protein sequence ID" value="ATA83149.1"/>
    <property type="molecule type" value="Genomic_DNA"/>
</dbReference>
<evidence type="ECO:0000313" key="3">
    <source>
        <dbReference type="Proteomes" id="UP000217301"/>
    </source>
</evidence>
<dbReference type="KEGG" id="cspu:CGC55_00925"/>
<evidence type="ECO:0008006" key="5">
    <source>
        <dbReference type="Google" id="ProtNLM"/>
    </source>
</evidence>
<proteinExistence type="predicted"/>